<dbReference type="InterPro" id="IPR015943">
    <property type="entry name" value="WD40/YVTN_repeat-like_dom_sf"/>
</dbReference>
<dbReference type="Gene3D" id="2.40.128.630">
    <property type="match status" value="1"/>
</dbReference>
<evidence type="ECO:0000256" key="1">
    <source>
        <dbReference type="SAM" id="MobiDB-lite"/>
    </source>
</evidence>
<comment type="caution">
    <text evidence="3">The sequence shown here is derived from an EMBL/GenBank/DDBJ whole genome shotgun (WGS) entry which is preliminary data.</text>
</comment>
<feature type="domain" description="Pyrrolo-quinoline quinone repeat" evidence="2">
    <location>
        <begin position="255"/>
        <end position="357"/>
    </location>
</feature>
<dbReference type="InterPro" id="IPR018391">
    <property type="entry name" value="PQQ_b-propeller_rpt"/>
</dbReference>
<proteinExistence type="predicted"/>
<keyword evidence="4" id="KW-1185">Reference proteome</keyword>
<dbReference type="InterPro" id="IPR002372">
    <property type="entry name" value="PQQ_rpt_dom"/>
</dbReference>
<dbReference type="AlphaFoldDB" id="A0ABD5PCZ4"/>
<dbReference type="SUPFAM" id="SSF50998">
    <property type="entry name" value="Quinoprotein alcohol dehydrogenase-like"/>
    <property type="match status" value="1"/>
</dbReference>
<dbReference type="Gene3D" id="2.140.10.10">
    <property type="entry name" value="Quinoprotein alcohol dehydrogenase-like superfamily"/>
    <property type="match status" value="1"/>
</dbReference>
<dbReference type="PANTHER" id="PTHR34512">
    <property type="entry name" value="CELL SURFACE PROTEIN"/>
    <property type="match status" value="1"/>
</dbReference>
<dbReference type="InterPro" id="IPR011047">
    <property type="entry name" value="Quinoprotein_ADH-like_sf"/>
</dbReference>
<dbReference type="RefSeq" id="WP_267623578.1">
    <property type="nucleotide sequence ID" value="NZ_JAODIW010000008.1"/>
</dbReference>
<dbReference type="SMART" id="SM00564">
    <property type="entry name" value="PQQ"/>
    <property type="match status" value="5"/>
</dbReference>
<protein>
    <submittedName>
        <fullName evidence="3">PQQ-binding-like beta-propeller repeat protein</fullName>
    </submittedName>
</protein>
<dbReference type="Proteomes" id="UP001595921">
    <property type="component" value="Unassembled WGS sequence"/>
</dbReference>
<dbReference type="Pfam" id="PF13360">
    <property type="entry name" value="PQQ_2"/>
    <property type="match status" value="2"/>
</dbReference>
<dbReference type="PANTHER" id="PTHR34512:SF30">
    <property type="entry name" value="OUTER MEMBRANE PROTEIN ASSEMBLY FACTOR BAMB"/>
    <property type="match status" value="1"/>
</dbReference>
<gene>
    <name evidence="3" type="ORF">ACFO0N_11860</name>
</gene>
<feature type="region of interest" description="Disordered" evidence="1">
    <location>
        <begin position="508"/>
        <end position="527"/>
    </location>
</feature>
<sequence length="601" mass="63645">MVAYTTRRGALRLGVLASVGGVVTGAAADRAAGQQGRRLEVRSTAAEETVHYEFVVDGGVRKVRDGSRSESEANDTILDNGNGTVTVRGTTGNERGDAFVVDGGVVAFRRTGGRSAFSILLDGENVSIPELTGVEGSTVRVLSTTSGEQVQYELGVDGVAWKVQDGSRNESEANDAIVEHGDGTVSIRGTTGNERGDTFAFTGTYTGFRRTGGDSAVTVEVDGRPVDAWRSQGGDAGNTHFNPGTDGPTTAPDRAWAAEFPEARSRSGAVAAPVVDEGVLYTATDDRAYAIDVGSGDVLRRFAYSKTGVRARRLAVDGDTLYLCEEDATWDDGSTGPLRALDATTGRERWRFDPGTPRWFDVRVGRSRLYAISLSRLYALDPADGSVVWSAGDATGSSGGLAVGRGAVFAGQAPTAYDRSDGSRLWSGPGTKLIHGVSGPLVLASEIGSGAVYGYDGAVGSWRWDPPYKHRANWTGGWALTGDTVLLTTDRKYPPEVNAVVAVDPESGTERWRDEYDEPSGDFDHPDRAVSGVSSDGRYAYVQQSPEQYENRLIAYDVATGDRVWTVPTETAVPADATPAPVPVGGTVYAVGRSRIAAFRN</sequence>
<dbReference type="Gene3D" id="2.130.10.10">
    <property type="entry name" value="YVTN repeat-like/Quinoprotein amine dehydrogenase"/>
    <property type="match status" value="1"/>
</dbReference>
<feature type="domain" description="Pyrrolo-quinoline quinone repeat" evidence="2">
    <location>
        <begin position="450"/>
        <end position="599"/>
    </location>
</feature>
<feature type="region of interest" description="Disordered" evidence="1">
    <location>
        <begin position="229"/>
        <end position="253"/>
    </location>
</feature>
<name>A0ABD5PCZ4_9EURY</name>
<evidence type="ECO:0000259" key="2">
    <source>
        <dbReference type="Pfam" id="PF13360"/>
    </source>
</evidence>
<reference evidence="3 4" key="1">
    <citation type="journal article" date="2019" name="Int. J. Syst. Evol. Microbiol.">
        <title>The Global Catalogue of Microorganisms (GCM) 10K type strain sequencing project: providing services to taxonomists for standard genome sequencing and annotation.</title>
        <authorList>
            <consortium name="The Broad Institute Genomics Platform"/>
            <consortium name="The Broad Institute Genome Sequencing Center for Infectious Disease"/>
            <person name="Wu L."/>
            <person name="Ma J."/>
        </authorList>
    </citation>
    <scope>NUCLEOTIDE SEQUENCE [LARGE SCALE GENOMIC DNA]</scope>
    <source>
        <strain evidence="3 4">CGMCC 1.12553</strain>
    </source>
</reference>
<accession>A0ABD5PCZ4</accession>
<dbReference type="EMBL" id="JBHSDS010000006">
    <property type="protein sequence ID" value="MFC4358636.1"/>
    <property type="molecule type" value="Genomic_DNA"/>
</dbReference>
<evidence type="ECO:0000313" key="3">
    <source>
        <dbReference type="EMBL" id="MFC4358636.1"/>
    </source>
</evidence>
<evidence type="ECO:0000313" key="4">
    <source>
        <dbReference type="Proteomes" id="UP001595921"/>
    </source>
</evidence>
<organism evidence="3 4">
    <name type="scientific">Halobium salinum</name>
    <dbReference type="NCBI Taxonomy" id="1364940"/>
    <lineage>
        <taxon>Archaea</taxon>
        <taxon>Methanobacteriati</taxon>
        <taxon>Methanobacteriota</taxon>
        <taxon>Stenosarchaea group</taxon>
        <taxon>Halobacteria</taxon>
        <taxon>Halobacteriales</taxon>
        <taxon>Haloferacaceae</taxon>
        <taxon>Halobium</taxon>
    </lineage>
</organism>